<dbReference type="EMBL" id="QRZI01000004">
    <property type="protein sequence ID" value="RGV64616.1"/>
    <property type="molecule type" value="Genomic_DNA"/>
</dbReference>
<sequence>MSRKIVMTLVCILVLGLSGCGDTLTLNQYNTSEIWYIAYTDIDTVCESNELTADGSSILHSEEDYLLLSYVVDSNIEITKELKDGGWDHLILTNPQWIDRFGDPSKLKPVEYGSLANSMQEFLDVQMPILTADGNVLPDGVGLYQYDGETLLAFPVHVALGAAEPIEAKNPLIILVDKPAQSLKASSCMLPLTSSGNVLFAEGEKLQESFDESKLIDYGSIEEFQMNH</sequence>
<dbReference type="RefSeq" id="WP_015533393.1">
    <property type="nucleotide sequence ID" value="NZ_CAXSLC010000036.1"/>
</dbReference>
<dbReference type="OrthoDB" id="1862230at2"/>
<feature type="chain" id="PRO_5014250737" description="DUF6619 domain-containing protein" evidence="1">
    <location>
        <begin position="21"/>
        <end position="228"/>
    </location>
</feature>
<reference evidence="7 8" key="1">
    <citation type="submission" date="2015-09" db="EMBL/GenBank/DDBJ databases">
        <authorList>
            <consortium name="Pathogen Informatics"/>
        </authorList>
    </citation>
    <scope>NUCLEOTIDE SEQUENCE [LARGE SCALE GENOMIC DNA]</scope>
    <source>
        <strain evidence="3 8">2789STDY5834861</strain>
        <strain evidence="4 7">2789STDY5834921</strain>
    </source>
</reference>
<dbReference type="Proteomes" id="UP000283928">
    <property type="component" value="Unassembled WGS sequence"/>
</dbReference>
<accession>A0A173YAG1</accession>
<dbReference type="GeneID" id="75079535"/>
<reference evidence="9 10" key="2">
    <citation type="submission" date="2018-08" db="EMBL/GenBank/DDBJ databases">
        <title>A genome reference for cultivated species of the human gut microbiota.</title>
        <authorList>
            <person name="Zou Y."/>
            <person name="Xue W."/>
            <person name="Luo G."/>
        </authorList>
    </citation>
    <scope>NUCLEOTIDE SEQUENCE [LARGE SCALE GENOMIC DNA]</scope>
    <source>
        <strain evidence="5 9">AF14-23</strain>
        <strain evidence="6 10">AM27-32LB</strain>
    </source>
</reference>
<feature type="domain" description="DUF6619" evidence="2">
    <location>
        <begin position="10"/>
        <end position="111"/>
    </location>
</feature>
<protein>
    <recommendedName>
        <fullName evidence="2">DUF6619 domain-containing protein</fullName>
    </recommendedName>
</protein>
<gene>
    <name evidence="6" type="ORF">DW723_11345</name>
    <name evidence="5" type="ORF">DWW07_07140</name>
    <name evidence="3" type="ORF">ERS852476_00589</name>
    <name evidence="4" type="ORF">ERS852533_03480</name>
</gene>
<name>A0A173YAG1_9FIRM</name>
<evidence type="ECO:0000313" key="7">
    <source>
        <dbReference type="Proteomes" id="UP000095413"/>
    </source>
</evidence>
<dbReference type="EMBL" id="CYZP01000004">
    <property type="protein sequence ID" value="CUN60864.1"/>
    <property type="molecule type" value="Genomic_DNA"/>
</dbReference>
<evidence type="ECO:0000313" key="3">
    <source>
        <dbReference type="EMBL" id="CUN60864.1"/>
    </source>
</evidence>
<evidence type="ECO:0000313" key="9">
    <source>
        <dbReference type="Proteomes" id="UP000265828"/>
    </source>
</evidence>
<evidence type="ECO:0000313" key="4">
    <source>
        <dbReference type="EMBL" id="CUQ03153.1"/>
    </source>
</evidence>
<dbReference type="Pfam" id="PF20324">
    <property type="entry name" value="DUF6619"/>
    <property type="match status" value="1"/>
</dbReference>
<evidence type="ECO:0000259" key="2">
    <source>
        <dbReference type="Pfam" id="PF20324"/>
    </source>
</evidence>
<evidence type="ECO:0000313" key="5">
    <source>
        <dbReference type="EMBL" id="RGV64616.1"/>
    </source>
</evidence>
<organism evidence="3 8">
    <name type="scientific">Blautia obeum</name>
    <dbReference type="NCBI Taxonomy" id="40520"/>
    <lineage>
        <taxon>Bacteria</taxon>
        <taxon>Bacillati</taxon>
        <taxon>Bacillota</taxon>
        <taxon>Clostridia</taxon>
        <taxon>Lachnospirales</taxon>
        <taxon>Lachnospiraceae</taxon>
        <taxon>Blautia</taxon>
    </lineage>
</organism>
<feature type="signal peptide" evidence="1">
    <location>
        <begin position="1"/>
        <end position="20"/>
    </location>
</feature>
<evidence type="ECO:0000313" key="6">
    <source>
        <dbReference type="EMBL" id="RHE73223.1"/>
    </source>
</evidence>
<evidence type="ECO:0000313" key="10">
    <source>
        <dbReference type="Proteomes" id="UP000283928"/>
    </source>
</evidence>
<dbReference type="EMBL" id="CZBA01000031">
    <property type="protein sequence ID" value="CUQ03153.1"/>
    <property type="molecule type" value="Genomic_DNA"/>
</dbReference>
<dbReference type="EMBL" id="QSKO01000016">
    <property type="protein sequence ID" value="RHE73223.1"/>
    <property type="molecule type" value="Genomic_DNA"/>
</dbReference>
<dbReference type="AlphaFoldDB" id="A0A173YAG1"/>
<dbReference type="Proteomes" id="UP000265828">
    <property type="component" value="Unassembled WGS sequence"/>
</dbReference>
<keyword evidence="1" id="KW-0732">Signal</keyword>
<dbReference type="InterPro" id="IPR046727">
    <property type="entry name" value="DUF6619"/>
</dbReference>
<dbReference type="Proteomes" id="UP000095645">
    <property type="component" value="Unassembled WGS sequence"/>
</dbReference>
<proteinExistence type="predicted"/>
<evidence type="ECO:0000313" key="8">
    <source>
        <dbReference type="Proteomes" id="UP000095645"/>
    </source>
</evidence>
<dbReference type="PROSITE" id="PS51257">
    <property type="entry name" value="PROKAR_LIPOPROTEIN"/>
    <property type="match status" value="1"/>
</dbReference>
<dbReference type="Proteomes" id="UP000095413">
    <property type="component" value="Unassembled WGS sequence"/>
</dbReference>
<evidence type="ECO:0000256" key="1">
    <source>
        <dbReference type="SAM" id="SignalP"/>
    </source>
</evidence>